<evidence type="ECO:0000256" key="2">
    <source>
        <dbReference type="ARBA" id="ARBA00004496"/>
    </source>
</evidence>
<evidence type="ECO:0000313" key="18">
    <source>
        <dbReference type="RefSeq" id="XP_008283423.1"/>
    </source>
</evidence>
<evidence type="ECO:0000256" key="3">
    <source>
        <dbReference type="ARBA" id="ARBA00022490"/>
    </source>
</evidence>
<dbReference type="InterPro" id="IPR000504">
    <property type="entry name" value="RRM_dom"/>
</dbReference>
<evidence type="ECO:0000313" key="17">
    <source>
        <dbReference type="RefSeq" id="XP_008283422.1"/>
    </source>
</evidence>
<organism evidence="15">
    <name type="scientific">Stegastes partitus</name>
    <name type="common">bicolor damselfish</name>
    <dbReference type="NCBI Taxonomy" id="144197"/>
    <lineage>
        <taxon>Eukaryota</taxon>
        <taxon>Metazoa</taxon>
        <taxon>Chordata</taxon>
        <taxon>Craniata</taxon>
        <taxon>Vertebrata</taxon>
        <taxon>Euteleostomi</taxon>
        <taxon>Actinopterygii</taxon>
        <taxon>Neopterygii</taxon>
        <taxon>Teleostei</taxon>
        <taxon>Neoteleostei</taxon>
        <taxon>Acanthomorphata</taxon>
        <taxon>Ovalentaria</taxon>
        <taxon>Pomacentridae</taxon>
        <taxon>Stegastes</taxon>
    </lineage>
</organism>
<dbReference type="AlphaFoldDB" id="A0A3B5AUV6"/>
<keyword evidence="5" id="KW-0677">Repeat</keyword>
<evidence type="ECO:0000256" key="12">
    <source>
        <dbReference type="SAM" id="MobiDB-lite"/>
    </source>
</evidence>
<evidence type="ECO:0000313" key="16">
    <source>
        <dbReference type="Proteomes" id="UP000694891"/>
    </source>
</evidence>
<dbReference type="PROSITE" id="PS50102">
    <property type="entry name" value="RRM"/>
    <property type="match status" value="2"/>
</dbReference>
<dbReference type="OrthoDB" id="79941at2759"/>
<evidence type="ECO:0000256" key="9">
    <source>
        <dbReference type="ARBA" id="ARBA00075694"/>
    </source>
</evidence>
<dbReference type="InterPro" id="IPR001878">
    <property type="entry name" value="Znf_CCHC"/>
</dbReference>
<keyword evidence="4" id="KW-0597">Phosphoprotein</keyword>
<dbReference type="Ensembl" id="ENSSPAT00000025601.1">
    <property type="protein sequence ID" value="ENSSPAP00000025188.1"/>
    <property type="gene ID" value="ENSSPAG00000019046.1"/>
</dbReference>
<evidence type="ECO:0000256" key="10">
    <source>
        <dbReference type="PROSITE-ProRule" id="PRU00047"/>
    </source>
</evidence>
<dbReference type="GeneID" id="103359712"/>
<keyword evidence="6 11" id="KW-0694">RNA-binding</keyword>
<dbReference type="InterPro" id="IPR050907">
    <property type="entry name" value="SRSF"/>
</dbReference>
<dbReference type="RefSeq" id="XP_008283423.1">
    <property type="nucleotide sequence ID" value="XM_008285201.1"/>
</dbReference>
<feature type="compositionally biased region" description="Pro residues" evidence="12">
    <location>
        <begin position="297"/>
        <end position="306"/>
    </location>
</feature>
<reference evidence="15" key="1">
    <citation type="submission" date="2023-09" db="UniProtKB">
        <authorList>
            <consortium name="Ensembl"/>
        </authorList>
    </citation>
    <scope>IDENTIFICATION</scope>
</reference>
<reference evidence="17 18" key="2">
    <citation type="submission" date="2025-04" db="UniProtKB">
        <authorList>
            <consortium name="RefSeq"/>
        </authorList>
    </citation>
    <scope>IDENTIFICATION</scope>
</reference>
<evidence type="ECO:0000256" key="1">
    <source>
        <dbReference type="ARBA" id="ARBA00004123"/>
    </source>
</evidence>
<feature type="domain" description="CCHC-type" evidence="14">
    <location>
        <begin position="162"/>
        <end position="176"/>
    </location>
</feature>
<dbReference type="Pfam" id="PF00098">
    <property type="entry name" value="zf-CCHC"/>
    <property type="match status" value="1"/>
</dbReference>
<dbReference type="GO" id="GO:0008270">
    <property type="term" value="F:zinc ion binding"/>
    <property type="evidence" value="ECO:0007669"/>
    <property type="project" value="UniProtKB-KW"/>
</dbReference>
<dbReference type="RefSeq" id="XP_008283422.1">
    <property type="nucleotide sequence ID" value="XM_008285200.1"/>
</dbReference>
<evidence type="ECO:0000259" key="14">
    <source>
        <dbReference type="PROSITE" id="PS50158"/>
    </source>
</evidence>
<keyword evidence="10" id="KW-0862">Zinc</keyword>
<comment type="subcellular location">
    <subcellularLocation>
        <location evidence="2">Cytoplasm</location>
    </subcellularLocation>
    <subcellularLocation>
        <location evidence="1">Nucleus</location>
    </subcellularLocation>
</comment>
<dbReference type="GO" id="GO:0003730">
    <property type="term" value="F:mRNA 3'-UTR binding"/>
    <property type="evidence" value="ECO:0007669"/>
    <property type="project" value="Ensembl"/>
</dbReference>
<dbReference type="InterPro" id="IPR012677">
    <property type="entry name" value="Nucleotide-bd_a/b_plait_sf"/>
</dbReference>
<keyword evidence="10" id="KW-0863">Zinc-finger</keyword>
<feature type="region of interest" description="Disordered" evidence="12">
    <location>
        <begin position="332"/>
        <end position="383"/>
    </location>
</feature>
<dbReference type="Gene3D" id="3.30.70.330">
    <property type="match status" value="2"/>
</dbReference>
<dbReference type="CDD" id="cd12343">
    <property type="entry name" value="RRM1_2_CoAA_like"/>
    <property type="match status" value="1"/>
</dbReference>
<evidence type="ECO:0000256" key="5">
    <source>
        <dbReference type="ARBA" id="ARBA00022737"/>
    </source>
</evidence>
<dbReference type="InterPro" id="IPR035979">
    <property type="entry name" value="RBD_domain_sf"/>
</dbReference>
<dbReference type="GeneTree" id="ENSGT00940000164485"/>
<evidence type="ECO:0000259" key="13">
    <source>
        <dbReference type="PROSITE" id="PS50102"/>
    </source>
</evidence>
<evidence type="ECO:0000256" key="8">
    <source>
        <dbReference type="ARBA" id="ARBA00067851"/>
    </source>
</evidence>
<dbReference type="STRING" id="144197.ENSSPAP00000025188"/>
<sequence length="383" mass="42413">MVKIFIGNLASNTTPEELRELFEKYGKVTECDIVKNYGFVHMSNMTEAEQAIQGLHQHQLHDWRMNVELSKGRPRSTTKLHVSNLGEGVTSDVLRSKFEEFGPVVECDIVKDYAFVHMERIDDAMDAISKLDNTAFKGKLMSVQLSTSRLRTAPGMGDHTGCFVCGKHGHWSKDCPVGRNVSQGDGTRGGSSRAPPPGLPGYGRGSYGMASPPGADYMDGSAYSRASYVGGLPPPPRRLSSYGSEMGDQYASRAAGTYADRSSTYDRDHLYNSVDYYEKYRARPFGSSYFEDRRMSYPPPPPPPPTSLSKLPSSIEPYDRRSLLPPSSAATYYAQEHSPNRRVPVSSTGYTYEQTQVSPVSASRSSYAVSQPKDHYAPRYAPY</sequence>
<dbReference type="PANTHER" id="PTHR23147">
    <property type="entry name" value="SERINE/ARGININE RICH SPLICING FACTOR"/>
    <property type="match status" value="1"/>
</dbReference>
<evidence type="ECO:0000256" key="4">
    <source>
        <dbReference type="ARBA" id="ARBA00022553"/>
    </source>
</evidence>
<evidence type="ECO:0000256" key="6">
    <source>
        <dbReference type="ARBA" id="ARBA00022884"/>
    </source>
</evidence>
<dbReference type="GO" id="GO:0005634">
    <property type="term" value="C:nucleus"/>
    <property type="evidence" value="ECO:0007669"/>
    <property type="project" value="UniProtKB-SubCell"/>
</dbReference>
<dbReference type="Pfam" id="PF00076">
    <property type="entry name" value="RRM_1"/>
    <property type="match status" value="2"/>
</dbReference>
<keyword evidence="3" id="KW-0963">Cytoplasm</keyword>
<keyword evidence="10" id="KW-0479">Metal-binding</keyword>
<proteinExistence type="predicted"/>
<dbReference type="PROSITE" id="PS50158">
    <property type="entry name" value="ZF_CCHC"/>
    <property type="match status" value="1"/>
</dbReference>
<dbReference type="FunFam" id="3.30.70.330:FF:000046">
    <property type="entry name" value="RNA-binding protein 14 isoform X1"/>
    <property type="match status" value="1"/>
</dbReference>
<dbReference type="SMART" id="SM00360">
    <property type="entry name" value="RRM"/>
    <property type="match status" value="2"/>
</dbReference>
<dbReference type="SMART" id="SM00343">
    <property type="entry name" value="ZnF_C2HC"/>
    <property type="match status" value="1"/>
</dbReference>
<dbReference type="GO" id="GO:0005737">
    <property type="term" value="C:cytoplasm"/>
    <property type="evidence" value="ECO:0007669"/>
    <property type="project" value="UniProtKB-SubCell"/>
</dbReference>
<feature type="region of interest" description="Disordered" evidence="12">
    <location>
        <begin position="175"/>
        <end position="206"/>
    </location>
</feature>
<dbReference type="Gene3D" id="4.10.60.10">
    <property type="entry name" value="Zinc finger, CCHC-type"/>
    <property type="match status" value="1"/>
</dbReference>
<protein>
    <recommendedName>
        <fullName evidence="8">RNA-binding protein 14</fullName>
    </recommendedName>
    <alternativeName>
        <fullName evidence="9">RNA-binding motif protein 14</fullName>
    </alternativeName>
</protein>
<dbReference type="SUPFAM" id="SSF54928">
    <property type="entry name" value="RNA-binding domain, RBD"/>
    <property type="match status" value="2"/>
</dbReference>
<feature type="domain" description="RRM" evidence="13">
    <location>
        <begin position="78"/>
        <end position="148"/>
    </location>
</feature>
<dbReference type="GO" id="GO:0010467">
    <property type="term" value="P:gene expression"/>
    <property type="evidence" value="ECO:0007669"/>
    <property type="project" value="UniProtKB-ARBA"/>
</dbReference>
<gene>
    <name evidence="17 18" type="primary">LOC103359712</name>
</gene>
<dbReference type="Proteomes" id="UP000694891">
    <property type="component" value="Unplaced"/>
</dbReference>
<feature type="compositionally biased region" description="Polar residues" evidence="12">
    <location>
        <begin position="345"/>
        <end position="369"/>
    </location>
</feature>
<feature type="domain" description="RRM" evidence="13">
    <location>
        <begin position="2"/>
        <end position="72"/>
    </location>
</feature>
<keyword evidence="16" id="KW-1185">Reference proteome</keyword>
<feature type="region of interest" description="Disordered" evidence="12">
    <location>
        <begin position="292"/>
        <end position="314"/>
    </location>
</feature>
<dbReference type="GO" id="GO:0098534">
    <property type="term" value="P:centriole assembly"/>
    <property type="evidence" value="ECO:0007669"/>
    <property type="project" value="UniProtKB-ARBA"/>
</dbReference>
<keyword evidence="7" id="KW-0539">Nucleus</keyword>
<evidence type="ECO:0000313" key="15">
    <source>
        <dbReference type="Ensembl" id="ENSSPAP00000025188.1"/>
    </source>
</evidence>
<accession>A0A3B5AUV6</accession>
<evidence type="ECO:0000256" key="7">
    <source>
        <dbReference type="ARBA" id="ARBA00023242"/>
    </source>
</evidence>
<name>A0A3B5AUV6_9TELE</name>
<evidence type="ECO:0000256" key="11">
    <source>
        <dbReference type="PROSITE-ProRule" id="PRU00176"/>
    </source>
</evidence>